<feature type="region of interest" description="Disordered" evidence="1">
    <location>
        <begin position="156"/>
        <end position="180"/>
    </location>
</feature>
<name>A0A160T125_9CHLR</name>
<accession>A0A160T125</accession>
<dbReference type="AlphaFoldDB" id="A0A160T125"/>
<dbReference type="InterPro" id="IPR042226">
    <property type="entry name" value="eFR1_2_sf"/>
</dbReference>
<evidence type="ECO:0008006" key="4">
    <source>
        <dbReference type="Google" id="ProtNLM"/>
    </source>
</evidence>
<dbReference type="InterPro" id="IPR029064">
    <property type="entry name" value="Ribosomal_eL30-like_sf"/>
</dbReference>
<dbReference type="KEGG" id="pbf:CFX0092_A0951"/>
<dbReference type="Gene3D" id="3.30.420.60">
    <property type="entry name" value="eRF1 domain 2"/>
    <property type="match status" value="1"/>
</dbReference>
<feature type="compositionally biased region" description="Gly residues" evidence="1">
    <location>
        <begin position="164"/>
        <end position="175"/>
    </location>
</feature>
<dbReference type="OrthoDB" id="5241360at2"/>
<organism evidence="2 3">
    <name type="scientific">Candidatus Promineifilum breve</name>
    <dbReference type="NCBI Taxonomy" id="1806508"/>
    <lineage>
        <taxon>Bacteria</taxon>
        <taxon>Bacillati</taxon>
        <taxon>Chloroflexota</taxon>
        <taxon>Ardenticatenia</taxon>
        <taxon>Candidatus Promineifilales</taxon>
        <taxon>Candidatus Promineifilaceae</taxon>
        <taxon>Candidatus Promineifilum</taxon>
    </lineage>
</organism>
<proteinExistence type="predicted"/>
<dbReference type="InterPro" id="IPR004403">
    <property type="entry name" value="Peptide_chain-rel_eRF1/aRF1"/>
</dbReference>
<reference evidence="2" key="1">
    <citation type="submission" date="2016-01" db="EMBL/GenBank/DDBJ databases">
        <authorList>
            <person name="Mcilroy J.S."/>
            <person name="Karst M S."/>
            <person name="Albertsen M."/>
        </authorList>
    </citation>
    <scope>NUCLEOTIDE SEQUENCE</scope>
    <source>
        <strain evidence="2">Cfx-K</strain>
    </source>
</reference>
<dbReference type="Pfam" id="PF18854">
    <property type="entry name" value="baeRF_family10"/>
    <property type="match status" value="1"/>
</dbReference>
<dbReference type="GO" id="GO:0003747">
    <property type="term" value="F:translation release factor activity"/>
    <property type="evidence" value="ECO:0007669"/>
    <property type="project" value="InterPro"/>
</dbReference>
<dbReference type="EMBL" id="LN890655">
    <property type="protein sequence ID" value="CUS02829.2"/>
    <property type="molecule type" value="Genomic_DNA"/>
</dbReference>
<evidence type="ECO:0000256" key="1">
    <source>
        <dbReference type="SAM" id="MobiDB-lite"/>
    </source>
</evidence>
<dbReference type="PANTHER" id="PTHR10113">
    <property type="entry name" value="PEPTIDE CHAIN RELEASE FACTOR SUBUNIT 1"/>
    <property type="match status" value="1"/>
</dbReference>
<evidence type="ECO:0000313" key="2">
    <source>
        <dbReference type="EMBL" id="CUS02829.2"/>
    </source>
</evidence>
<gene>
    <name evidence="2" type="ORF">CFX0092_A0951</name>
</gene>
<protein>
    <recommendedName>
        <fullName evidence="4">eRF1 domain-containing protein</fullName>
    </recommendedName>
</protein>
<sequence>MFSQEHMQELVTYEGNGEGVVSVYLDTDSTRQSVEAIKLTARGLLKEVQPQHEKEAQTIERYLDHSYDWTKPGLALFCGRGGAFFRAYQSPVAFRNRVRLSARPYVKPLTHLLDHYAHFGVIVIDRVSSRFYAYHLGELQATEVCTGEEVRRLKDGAGSSAVGRRGGAGISGPGGGKHEDEVAARNMRDCAAAANQFFAERPIRRLFLGGTSETVAQFREMLPKQLQSCLAGSFPMDIEAGEAEVRQRALNLLREVNAEREAKLVEKLVTLNARGANAVVGLDDTLQAISDKRVETLIISDGYRTPGYVQEASGYVVANMALSPLAEAELSEAADVVETAVAQTVAQGGHVEVIAENPALEDAGRIGAILRY</sequence>
<dbReference type="InterPro" id="IPR041202">
    <property type="entry name" value="BaeRF_family10"/>
</dbReference>
<evidence type="ECO:0000313" key="3">
    <source>
        <dbReference type="Proteomes" id="UP000215027"/>
    </source>
</evidence>
<dbReference type="SUPFAM" id="SSF55315">
    <property type="entry name" value="L30e-like"/>
    <property type="match status" value="1"/>
</dbReference>
<keyword evidence="3" id="KW-1185">Reference proteome</keyword>
<dbReference type="Proteomes" id="UP000215027">
    <property type="component" value="Chromosome I"/>
</dbReference>
<dbReference type="Gene3D" id="3.30.1330.30">
    <property type="match status" value="1"/>
</dbReference>